<dbReference type="OMA" id="YADASEC"/>
<feature type="region of interest" description="Disordered" evidence="1">
    <location>
        <begin position="102"/>
        <end position="135"/>
    </location>
</feature>
<organism evidence="3 4">
    <name type="scientific">Thalassiosira oceanica</name>
    <name type="common">Marine diatom</name>
    <dbReference type="NCBI Taxonomy" id="159749"/>
    <lineage>
        <taxon>Eukaryota</taxon>
        <taxon>Sar</taxon>
        <taxon>Stramenopiles</taxon>
        <taxon>Ochrophyta</taxon>
        <taxon>Bacillariophyta</taxon>
        <taxon>Coscinodiscophyceae</taxon>
        <taxon>Thalassiosirophycidae</taxon>
        <taxon>Thalassiosirales</taxon>
        <taxon>Thalassiosiraceae</taxon>
        <taxon>Thalassiosira</taxon>
    </lineage>
</organism>
<feature type="compositionally biased region" description="Basic and acidic residues" evidence="1">
    <location>
        <begin position="179"/>
        <end position="188"/>
    </location>
</feature>
<evidence type="ECO:0000313" key="4">
    <source>
        <dbReference type="Proteomes" id="UP000266841"/>
    </source>
</evidence>
<feature type="compositionally biased region" description="Low complexity" evidence="1">
    <location>
        <begin position="108"/>
        <end position="122"/>
    </location>
</feature>
<dbReference type="OrthoDB" id="21449at2759"/>
<feature type="region of interest" description="Disordered" evidence="1">
    <location>
        <begin position="230"/>
        <end position="255"/>
    </location>
</feature>
<feature type="domain" description="NET" evidence="2">
    <location>
        <begin position="128"/>
        <end position="235"/>
    </location>
</feature>
<sequence>MGAGSDAADQNAMSSSPVPPAQVADSLKKMARVVNNLVARADCVPFREPVDWKGLQIDLIFGLLQGSDFHRLGEQLSMRFEERFQRLISEFGESVICGGEGGTGGSAAGSSGRKSRSNSLTSGGRLTPPPGGRASHIVPLDVRARFAARLQRLSGMELGHVMSTIDIQCPEALEDPAEDELRSDDVPKGRRHPYSWDQFNGGTQIEIDVDAIPADTFWRLDKYVKDKVANRGKGAWSQDVDSSYVEPPPSKKKKT</sequence>
<name>K0SXH0_THAOC</name>
<comment type="caution">
    <text evidence="3">The sequence shown here is derived from an EMBL/GenBank/DDBJ whole genome shotgun (WGS) entry which is preliminary data.</text>
</comment>
<gene>
    <name evidence="3" type="ORF">THAOC_16414</name>
</gene>
<proteinExistence type="predicted"/>
<dbReference type="InterPro" id="IPR038336">
    <property type="entry name" value="NET_sf"/>
</dbReference>
<evidence type="ECO:0000259" key="2">
    <source>
        <dbReference type="PROSITE" id="PS51525"/>
    </source>
</evidence>
<feature type="region of interest" description="Disordered" evidence="1">
    <location>
        <begin position="173"/>
        <end position="194"/>
    </location>
</feature>
<protein>
    <recommendedName>
        <fullName evidence="2">NET domain-containing protein</fullName>
    </recommendedName>
</protein>
<dbReference type="eggNOG" id="KOG1474">
    <property type="taxonomic scope" value="Eukaryota"/>
</dbReference>
<reference evidence="3 4" key="1">
    <citation type="journal article" date="2012" name="Genome Biol.">
        <title>Genome and low-iron response of an oceanic diatom adapted to chronic iron limitation.</title>
        <authorList>
            <person name="Lommer M."/>
            <person name="Specht M."/>
            <person name="Roy A.S."/>
            <person name="Kraemer L."/>
            <person name="Andreson R."/>
            <person name="Gutowska M.A."/>
            <person name="Wolf J."/>
            <person name="Bergner S.V."/>
            <person name="Schilhabel M.B."/>
            <person name="Klostermeier U.C."/>
            <person name="Beiko R.G."/>
            <person name="Rosenstiel P."/>
            <person name="Hippler M."/>
            <person name="Laroche J."/>
        </authorList>
    </citation>
    <scope>NUCLEOTIDE SEQUENCE [LARGE SCALE GENOMIC DNA]</scope>
    <source>
        <strain evidence="3 4">CCMP1005</strain>
    </source>
</reference>
<dbReference type="AlphaFoldDB" id="K0SXH0"/>
<dbReference type="Gene3D" id="1.20.1270.220">
    <property type="match status" value="1"/>
</dbReference>
<dbReference type="EMBL" id="AGNL01018521">
    <property type="protein sequence ID" value="EJK62957.1"/>
    <property type="molecule type" value="Genomic_DNA"/>
</dbReference>
<evidence type="ECO:0000256" key="1">
    <source>
        <dbReference type="SAM" id="MobiDB-lite"/>
    </source>
</evidence>
<dbReference type="InterPro" id="IPR027353">
    <property type="entry name" value="NET_dom"/>
</dbReference>
<dbReference type="PROSITE" id="PS51525">
    <property type="entry name" value="NET"/>
    <property type="match status" value="1"/>
</dbReference>
<accession>K0SXH0</accession>
<evidence type="ECO:0000313" key="3">
    <source>
        <dbReference type="EMBL" id="EJK62957.1"/>
    </source>
</evidence>
<dbReference type="Pfam" id="PF17035">
    <property type="entry name" value="BET"/>
    <property type="match status" value="1"/>
</dbReference>
<dbReference type="Proteomes" id="UP000266841">
    <property type="component" value="Unassembled WGS sequence"/>
</dbReference>
<feature type="region of interest" description="Disordered" evidence="1">
    <location>
        <begin position="1"/>
        <end position="21"/>
    </location>
</feature>
<keyword evidence="4" id="KW-1185">Reference proteome</keyword>